<dbReference type="Proteomes" id="UP000038045">
    <property type="component" value="Unplaced"/>
</dbReference>
<evidence type="ECO:0000313" key="1">
    <source>
        <dbReference type="Proteomes" id="UP000038045"/>
    </source>
</evidence>
<keyword evidence="1" id="KW-1185">Reference proteome</keyword>
<dbReference type="WBParaSite" id="PTRK_0001667175.1">
    <property type="protein sequence ID" value="PTRK_0001667175.1"/>
    <property type="gene ID" value="PTRK_0001667175"/>
</dbReference>
<dbReference type="AlphaFoldDB" id="A0A0N5A4P3"/>
<sequence>MLLDLSYRFEIKYVLDQCERILIRNHQIKPTRKLFFYKILSTISTPSCIIDFKEHGTYKGLSKATKVIILEKFAELL</sequence>
<reference evidence="2" key="1">
    <citation type="submission" date="2017-02" db="UniProtKB">
        <authorList>
            <consortium name="WormBaseParasite"/>
        </authorList>
    </citation>
    <scope>IDENTIFICATION</scope>
</reference>
<proteinExistence type="predicted"/>
<accession>A0A0N5A4P3</accession>
<protein>
    <submittedName>
        <fullName evidence="2">BTB domain-containing protein</fullName>
    </submittedName>
</protein>
<evidence type="ECO:0000313" key="2">
    <source>
        <dbReference type="WBParaSite" id="PTRK_0001667175.1"/>
    </source>
</evidence>
<organism evidence="1 2">
    <name type="scientific">Parastrongyloides trichosuri</name>
    <name type="common">Possum-specific nematode worm</name>
    <dbReference type="NCBI Taxonomy" id="131310"/>
    <lineage>
        <taxon>Eukaryota</taxon>
        <taxon>Metazoa</taxon>
        <taxon>Ecdysozoa</taxon>
        <taxon>Nematoda</taxon>
        <taxon>Chromadorea</taxon>
        <taxon>Rhabditida</taxon>
        <taxon>Tylenchina</taxon>
        <taxon>Panagrolaimomorpha</taxon>
        <taxon>Strongyloidoidea</taxon>
        <taxon>Strongyloididae</taxon>
        <taxon>Parastrongyloides</taxon>
    </lineage>
</organism>
<name>A0A0N5A4P3_PARTI</name>